<name>A0A7K1Y370_9SPHI</name>
<dbReference type="EMBL" id="WVHS01000005">
    <property type="protein sequence ID" value="MXV17691.1"/>
    <property type="molecule type" value="Genomic_DNA"/>
</dbReference>
<organism evidence="1 2">
    <name type="scientific">Hufsiella ginkgonis</name>
    <dbReference type="NCBI Taxonomy" id="2695274"/>
    <lineage>
        <taxon>Bacteria</taxon>
        <taxon>Pseudomonadati</taxon>
        <taxon>Bacteroidota</taxon>
        <taxon>Sphingobacteriia</taxon>
        <taxon>Sphingobacteriales</taxon>
        <taxon>Sphingobacteriaceae</taxon>
        <taxon>Hufsiella</taxon>
    </lineage>
</organism>
<reference evidence="1 2" key="1">
    <citation type="submission" date="2019-11" db="EMBL/GenBank/DDBJ databases">
        <title>Pedobacter sp. HMF7056 Genome sequencing and assembly.</title>
        <authorList>
            <person name="Kang H."/>
            <person name="Kim H."/>
            <person name="Joh K."/>
        </authorList>
    </citation>
    <scope>NUCLEOTIDE SEQUENCE [LARGE SCALE GENOMIC DNA]</scope>
    <source>
        <strain evidence="1 2">HMF7056</strain>
    </source>
</reference>
<dbReference type="Proteomes" id="UP000451233">
    <property type="component" value="Unassembled WGS sequence"/>
</dbReference>
<comment type="caution">
    <text evidence="1">The sequence shown here is derived from an EMBL/GenBank/DDBJ whole genome shotgun (WGS) entry which is preliminary data.</text>
</comment>
<proteinExistence type="predicted"/>
<evidence type="ECO:0000313" key="1">
    <source>
        <dbReference type="EMBL" id="MXV17691.1"/>
    </source>
</evidence>
<dbReference type="RefSeq" id="WP_160908678.1">
    <property type="nucleotide sequence ID" value="NZ_WVHS01000005.1"/>
</dbReference>
<dbReference type="AlphaFoldDB" id="A0A7K1Y370"/>
<protein>
    <submittedName>
        <fullName evidence="1">Uncharacterized protein</fullName>
    </submittedName>
</protein>
<keyword evidence="2" id="KW-1185">Reference proteome</keyword>
<accession>A0A7K1Y370</accession>
<sequence length="87" mass="9232">MHPPCGGFQPDPAIIQPEHIAAKDQAGAISSPSVGLWRQQAHVPGDAVAKVEAGEFTTMPSICVSHRVYRRISGSQLSQKAGVTSQR</sequence>
<gene>
    <name evidence="1" type="ORF">GS398_20485</name>
</gene>
<evidence type="ECO:0000313" key="2">
    <source>
        <dbReference type="Proteomes" id="UP000451233"/>
    </source>
</evidence>